<dbReference type="GO" id="GO:0005198">
    <property type="term" value="F:structural molecule activity"/>
    <property type="evidence" value="ECO:0007669"/>
    <property type="project" value="InterPro"/>
</dbReference>
<sequence length="268" mass="29907">MSASSFPDSFDDSLPTSELTHPFNNGDSIFVEDSGPYNNNFADSDFVSHSVDDSAIFTNSAEDDSVLGSTDFPAENGGFVHSDAPILPPHDEMQEEGFALREWRRQNAIRLEEKEKREKEILSRIIEEANEFKVAFHEKRKTKCESNITNNREKEKLTLANIEKFHKEADKNYWKSIAELIPNEVPVIKKRGKKETEKKPSIAVIQGPKPGKPTDLARMRQILIKLKHDTPGHLKLAPQVGTSVNKDAESDTPPKTETVAATPAVVAA</sequence>
<feature type="compositionally biased region" description="Low complexity" evidence="8">
    <location>
        <begin position="255"/>
        <end position="268"/>
    </location>
</feature>
<dbReference type="GO" id="GO:0072583">
    <property type="term" value="P:clathrin-dependent endocytosis"/>
    <property type="evidence" value="ECO:0007669"/>
    <property type="project" value="TreeGrafter"/>
</dbReference>
<evidence type="ECO:0000313" key="9">
    <source>
        <dbReference type="EMBL" id="KAK9700020.1"/>
    </source>
</evidence>
<accession>A0AAW1JAI8</accession>
<dbReference type="GO" id="GO:0030132">
    <property type="term" value="C:clathrin coat of coated pit"/>
    <property type="evidence" value="ECO:0007669"/>
    <property type="project" value="InterPro"/>
</dbReference>
<evidence type="ECO:0000256" key="2">
    <source>
        <dbReference type="ARBA" id="ARBA00004180"/>
    </source>
</evidence>
<keyword evidence="10" id="KW-1185">Reference proteome</keyword>
<dbReference type="PANTHER" id="PTHR10639">
    <property type="entry name" value="CLATHRIN LIGHT CHAIN"/>
    <property type="match status" value="1"/>
</dbReference>
<dbReference type="Proteomes" id="UP001443914">
    <property type="component" value="Unassembled WGS sequence"/>
</dbReference>
<feature type="region of interest" description="Disordered" evidence="8">
    <location>
        <begin position="233"/>
        <end position="268"/>
    </location>
</feature>
<name>A0AAW1JAI8_SAPOF</name>
<evidence type="ECO:0000256" key="3">
    <source>
        <dbReference type="ARBA" id="ARBA00005263"/>
    </source>
</evidence>
<keyword evidence="6 7" id="KW-0968">Cytoplasmic vesicle</keyword>
<comment type="caution">
    <text evidence="9">The sequence shown here is derived from an EMBL/GenBank/DDBJ whole genome shotgun (WGS) entry which is preliminary data.</text>
</comment>
<dbReference type="PANTHER" id="PTHR10639:SF24">
    <property type="entry name" value="CLATHRIN LIGHT CHAIN 3"/>
    <property type="match status" value="1"/>
</dbReference>
<feature type="region of interest" description="Disordered" evidence="8">
    <location>
        <begin position="1"/>
        <end position="34"/>
    </location>
</feature>
<evidence type="ECO:0000256" key="4">
    <source>
        <dbReference type="ARBA" id="ARBA00023136"/>
    </source>
</evidence>
<dbReference type="InterPro" id="IPR000996">
    <property type="entry name" value="Clathrin_L-chain"/>
</dbReference>
<keyword evidence="4 7" id="KW-0472">Membrane</keyword>
<feature type="compositionally biased region" description="Polar residues" evidence="8">
    <location>
        <begin position="18"/>
        <end position="27"/>
    </location>
</feature>
<reference evidence="9" key="1">
    <citation type="submission" date="2024-03" db="EMBL/GenBank/DDBJ databases">
        <title>WGS assembly of Saponaria officinalis var. Norfolk2.</title>
        <authorList>
            <person name="Jenkins J."/>
            <person name="Shu S."/>
            <person name="Grimwood J."/>
            <person name="Barry K."/>
            <person name="Goodstein D."/>
            <person name="Schmutz J."/>
            <person name="Leebens-Mack J."/>
            <person name="Osbourn A."/>
        </authorList>
    </citation>
    <scope>NUCLEOTIDE SEQUENCE [LARGE SCALE GENOMIC DNA]</scope>
    <source>
        <strain evidence="9">JIC</strain>
    </source>
</reference>
<evidence type="ECO:0000313" key="10">
    <source>
        <dbReference type="Proteomes" id="UP001443914"/>
    </source>
</evidence>
<evidence type="ECO:0000256" key="6">
    <source>
        <dbReference type="ARBA" id="ARBA00023329"/>
    </source>
</evidence>
<dbReference type="AlphaFoldDB" id="A0AAW1JAI8"/>
<keyword evidence="5 7" id="KW-0168">Coated pit</keyword>
<dbReference type="EMBL" id="JBDFQZ010000008">
    <property type="protein sequence ID" value="KAK9700020.1"/>
    <property type="molecule type" value="Genomic_DNA"/>
</dbReference>
<dbReference type="Pfam" id="PF01086">
    <property type="entry name" value="Clathrin_lg_ch"/>
    <property type="match status" value="1"/>
</dbReference>
<proteinExistence type="inferred from homology"/>
<evidence type="ECO:0000256" key="1">
    <source>
        <dbReference type="ARBA" id="ARBA00003913"/>
    </source>
</evidence>
<comment type="similarity">
    <text evidence="3 7">Belongs to the clathrin light chain family.</text>
</comment>
<evidence type="ECO:0000256" key="7">
    <source>
        <dbReference type="RuleBase" id="RU363137"/>
    </source>
</evidence>
<comment type="function">
    <text evidence="1 7">Clathrin is the major protein of the polyhedral coat of coated pits and vesicles.</text>
</comment>
<organism evidence="9 10">
    <name type="scientific">Saponaria officinalis</name>
    <name type="common">Common soapwort</name>
    <name type="synonym">Lychnis saponaria</name>
    <dbReference type="NCBI Taxonomy" id="3572"/>
    <lineage>
        <taxon>Eukaryota</taxon>
        <taxon>Viridiplantae</taxon>
        <taxon>Streptophyta</taxon>
        <taxon>Embryophyta</taxon>
        <taxon>Tracheophyta</taxon>
        <taxon>Spermatophyta</taxon>
        <taxon>Magnoliopsida</taxon>
        <taxon>eudicotyledons</taxon>
        <taxon>Gunneridae</taxon>
        <taxon>Pentapetalae</taxon>
        <taxon>Caryophyllales</taxon>
        <taxon>Caryophyllaceae</taxon>
        <taxon>Caryophylleae</taxon>
        <taxon>Saponaria</taxon>
    </lineage>
</organism>
<gene>
    <name evidence="9" type="ORF">RND81_08G211700</name>
</gene>
<dbReference type="GO" id="GO:0006886">
    <property type="term" value="P:intracellular protein transport"/>
    <property type="evidence" value="ECO:0007669"/>
    <property type="project" value="InterPro"/>
</dbReference>
<dbReference type="GO" id="GO:0030130">
    <property type="term" value="C:clathrin coat of trans-Golgi network vesicle"/>
    <property type="evidence" value="ECO:0007669"/>
    <property type="project" value="InterPro"/>
</dbReference>
<protein>
    <recommendedName>
        <fullName evidence="7">Clathrin light chain</fullName>
    </recommendedName>
</protein>
<comment type="subcellular location">
    <subcellularLocation>
        <location evidence="2 7">Cytoplasmic vesicle membrane</location>
        <topology evidence="2 7">Peripheral membrane protein</topology>
        <orientation evidence="2 7">Cytoplasmic side</orientation>
    </subcellularLocation>
    <subcellularLocation>
        <location evidence="7">Membrane</location>
        <location evidence="7">Coated pit</location>
        <topology evidence="7">Peripheral membrane protein</topology>
        <orientation evidence="7">Cytoplasmic side</orientation>
    </subcellularLocation>
    <text evidence="7">Cytoplasmic face of coated pits and vesicles.</text>
</comment>
<feature type="compositionally biased region" description="Low complexity" evidence="8">
    <location>
        <begin position="1"/>
        <end position="17"/>
    </location>
</feature>
<evidence type="ECO:0000256" key="8">
    <source>
        <dbReference type="SAM" id="MobiDB-lite"/>
    </source>
</evidence>
<dbReference type="GO" id="GO:0032050">
    <property type="term" value="F:clathrin heavy chain binding"/>
    <property type="evidence" value="ECO:0007669"/>
    <property type="project" value="TreeGrafter"/>
</dbReference>
<evidence type="ECO:0000256" key="5">
    <source>
        <dbReference type="ARBA" id="ARBA00023176"/>
    </source>
</evidence>